<comment type="caution">
    <text evidence="1">The sequence shown here is derived from an EMBL/GenBank/DDBJ whole genome shotgun (WGS) entry which is preliminary data.</text>
</comment>
<dbReference type="Proteomes" id="UP000429838">
    <property type="component" value="Unassembled WGS sequence"/>
</dbReference>
<evidence type="ECO:0000313" key="1">
    <source>
        <dbReference type="EMBL" id="KAA5206584.1"/>
    </source>
</evidence>
<gene>
    <name evidence="1" type="ORF">F2Z25_15090</name>
</gene>
<reference evidence="1 2" key="1">
    <citation type="journal article" date="2019" name="Nat. Med.">
        <title>A library of human gut bacterial isolates paired with longitudinal multiomics data enables mechanistic microbiome research.</title>
        <authorList>
            <person name="Poyet M."/>
            <person name="Groussin M."/>
            <person name="Gibbons S.M."/>
            <person name="Avila-Pacheco J."/>
            <person name="Jiang X."/>
            <person name="Kearney S.M."/>
            <person name="Perrotta A.R."/>
            <person name="Berdy B."/>
            <person name="Zhao S."/>
            <person name="Lieberman T.D."/>
            <person name="Swanson P.K."/>
            <person name="Smith M."/>
            <person name="Roesemann S."/>
            <person name="Alexander J.E."/>
            <person name="Rich S.A."/>
            <person name="Livny J."/>
            <person name="Vlamakis H."/>
            <person name="Clish C."/>
            <person name="Bullock K."/>
            <person name="Deik A."/>
            <person name="Scott J."/>
            <person name="Pierce K.A."/>
            <person name="Xavier R.J."/>
            <person name="Alm E.J."/>
        </authorList>
    </citation>
    <scope>NUCLEOTIDE SEQUENCE [LARGE SCALE GENOMIC DNA]</scope>
    <source>
        <strain evidence="1 2">BIOML-A1</strain>
    </source>
</reference>
<dbReference type="RefSeq" id="WP_032497072.1">
    <property type="nucleotide sequence ID" value="NZ_GL945046.1"/>
</dbReference>
<protein>
    <submittedName>
        <fullName evidence="1">Uncharacterized protein</fullName>
    </submittedName>
</protein>
<dbReference type="AlphaFoldDB" id="A0A5M5XCQ1"/>
<evidence type="ECO:0000313" key="2">
    <source>
        <dbReference type="Proteomes" id="UP000429838"/>
    </source>
</evidence>
<accession>A0A5M5XCQ1</accession>
<proteinExistence type="predicted"/>
<organism evidence="1 2">
    <name type="scientific">Bacteroides fragilis</name>
    <dbReference type="NCBI Taxonomy" id="817"/>
    <lineage>
        <taxon>Bacteria</taxon>
        <taxon>Pseudomonadati</taxon>
        <taxon>Bacteroidota</taxon>
        <taxon>Bacteroidia</taxon>
        <taxon>Bacteroidales</taxon>
        <taxon>Bacteroidaceae</taxon>
        <taxon>Bacteroides</taxon>
    </lineage>
</organism>
<sequence>MRKGKHLKNNYIPPSNCKNSTMSSYPLWYGGILKKINSNGGVLVLLIGILGTGFKVGEYYQGVKKDIEISGIKNNHCLDIIDIKEKYNGEINILKDSITLLRFRYERKKTEIVR</sequence>
<dbReference type="EMBL" id="VWAQ01000013">
    <property type="protein sequence ID" value="KAA5206584.1"/>
    <property type="molecule type" value="Genomic_DNA"/>
</dbReference>
<name>A0A5M5XCQ1_BACFG</name>